<evidence type="ECO:0000313" key="1">
    <source>
        <dbReference type="EMBL" id="MFC5711341.1"/>
    </source>
</evidence>
<protein>
    <recommendedName>
        <fullName evidence="3">DUF4440 domain-containing protein</fullName>
    </recommendedName>
</protein>
<keyword evidence="2" id="KW-1185">Reference proteome</keyword>
<comment type="caution">
    <text evidence="1">The sequence shown here is derived from an EMBL/GenBank/DDBJ whole genome shotgun (WGS) entry which is preliminary data.</text>
</comment>
<name>A0ABW0YI40_9BACI</name>
<proteinExistence type="predicted"/>
<sequence>MKRKLPFSPHLVPIAAGLVILVLLAAALLPSDARKAAKTVEEFYELEQEAKFASSWELFHSSMQEHFPRDSYISDRPHVFQNHFDVEDYEFTMSSPEKIKEWRMFADSEPLEEVYEIVVTKSYVGKYGHFDFVQFVYVTEEEREWRILWDYKE</sequence>
<organism evidence="1 2">
    <name type="scientific">Thalassorhabdus alkalitolerans</name>
    <dbReference type="NCBI Taxonomy" id="2282697"/>
    <lineage>
        <taxon>Bacteria</taxon>
        <taxon>Bacillati</taxon>
        <taxon>Bacillota</taxon>
        <taxon>Bacilli</taxon>
        <taxon>Bacillales</taxon>
        <taxon>Bacillaceae</taxon>
        <taxon>Thalassorhabdus</taxon>
    </lineage>
</organism>
<reference evidence="2" key="1">
    <citation type="journal article" date="2019" name="Int. J. Syst. Evol. Microbiol.">
        <title>The Global Catalogue of Microorganisms (GCM) 10K type strain sequencing project: providing services to taxonomists for standard genome sequencing and annotation.</title>
        <authorList>
            <consortium name="The Broad Institute Genomics Platform"/>
            <consortium name="The Broad Institute Genome Sequencing Center for Infectious Disease"/>
            <person name="Wu L."/>
            <person name="Ma J."/>
        </authorList>
    </citation>
    <scope>NUCLEOTIDE SEQUENCE [LARGE SCALE GENOMIC DNA]</scope>
    <source>
        <strain evidence="2">CECT 7184</strain>
    </source>
</reference>
<dbReference type="SUPFAM" id="SSF54427">
    <property type="entry name" value="NTF2-like"/>
    <property type="match status" value="1"/>
</dbReference>
<dbReference type="InterPro" id="IPR032710">
    <property type="entry name" value="NTF2-like_dom_sf"/>
</dbReference>
<evidence type="ECO:0008006" key="3">
    <source>
        <dbReference type="Google" id="ProtNLM"/>
    </source>
</evidence>
<evidence type="ECO:0000313" key="2">
    <source>
        <dbReference type="Proteomes" id="UP001596142"/>
    </source>
</evidence>
<dbReference type="EMBL" id="JBHSOZ010000002">
    <property type="protein sequence ID" value="MFC5711341.1"/>
    <property type="molecule type" value="Genomic_DNA"/>
</dbReference>
<dbReference type="RefSeq" id="WP_385937417.1">
    <property type="nucleotide sequence ID" value="NZ_JBHSOZ010000002.1"/>
</dbReference>
<dbReference type="Proteomes" id="UP001596142">
    <property type="component" value="Unassembled WGS sequence"/>
</dbReference>
<gene>
    <name evidence="1" type="ORF">ACFPU1_00955</name>
</gene>
<accession>A0ABW0YI40</accession>